<dbReference type="EMBL" id="BMPP01000006">
    <property type="protein sequence ID" value="GGK24892.1"/>
    <property type="molecule type" value="Genomic_DNA"/>
</dbReference>
<evidence type="ECO:0000313" key="4">
    <source>
        <dbReference type="EMBL" id="GGK24892.1"/>
    </source>
</evidence>
<organism evidence="4 5">
    <name type="scientific">Deinococcus malanensis</name>
    <dbReference type="NCBI Taxonomy" id="1706855"/>
    <lineage>
        <taxon>Bacteria</taxon>
        <taxon>Thermotogati</taxon>
        <taxon>Deinococcota</taxon>
        <taxon>Deinococci</taxon>
        <taxon>Deinococcales</taxon>
        <taxon>Deinococcaceae</taxon>
        <taxon>Deinococcus</taxon>
    </lineage>
</organism>
<dbReference type="InterPro" id="IPR000182">
    <property type="entry name" value="GNAT_dom"/>
</dbReference>
<dbReference type="RefSeq" id="WP_189007030.1">
    <property type="nucleotide sequence ID" value="NZ_BMPP01000006.1"/>
</dbReference>
<feature type="domain" description="N-acetyltransferase" evidence="3">
    <location>
        <begin position="3"/>
        <end position="161"/>
    </location>
</feature>
<proteinExistence type="predicted"/>
<evidence type="ECO:0000256" key="1">
    <source>
        <dbReference type="ARBA" id="ARBA00022679"/>
    </source>
</evidence>
<dbReference type="SUPFAM" id="SSF55729">
    <property type="entry name" value="Acyl-CoA N-acyltransferases (Nat)"/>
    <property type="match status" value="2"/>
</dbReference>
<dbReference type="PROSITE" id="PS51186">
    <property type="entry name" value="GNAT"/>
    <property type="match status" value="2"/>
</dbReference>
<keyword evidence="5" id="KW-1185">Reference proteome</keyword>
<dbReference type="InterPro" id="IPR016181">
    <property type="entry name" value="Acyl_CoA_acyltransferase"/>
</dbReference>
<dbReference type="Pfam" id="PF00583">
    <property type="entry name" value="Acetyltransf_1"/>
    <property type="match status" value="2"/>
</dbReference>
<name>A0ABQ2ET30_9DEIO</name>
<gene>
    <name evidence="4" type="ORF">GCM10008955_18160</name>
</gene>
<evidence type="ECO:0000313" key="5">
    <source>
        <dbReference type="Proteomes" id="UP000647587"/>
    </source>
</evidence>
<feature type="domain" description="N-acetyltransferase" evidence="3">
    <location>
        <begin position="177"/>
        <end position="319"/>
    </location>
</feature>
<dbReference type="Proteomes" id="UP000647587">
    <property type="component" value="Unassembled WGS sequence"/>
</dbReference>
<dbReference type="CDD" id="cd04301">
    <property type="entry name" value="NAT_SF"/>
    <property type="match status" value="2"/>
</dbReference>
<keyword evidence="1" id="KW-0808">Transferase</keyword>
<keyword evidence="2" id="KW-0012">Acyltransferase</keyword>
<dbReference type="PANTHER" id="PTHR43877:SF6">
    <property type="entry name" value="GCN5-RELATED N-ACETYLTRANSFERASE"/>
    <property type="match status" value="1"/>
</dbReference>
<evidence type="ECO:0000256" key="2">
    <source>
        <dbReference type="ARBA" id="ARBA00023315"/>
    </source>
</evidence>
<comment type="caution">
    <text evidence="4">The sequence shown here is derived from an EMBL/GenBank/DDBJ whole genome shotgun (WGS) entry which is preliminary data.</text>
</comment>
<dbReference type="Gene3D" id="3.40.630.30">
    <property type="match status" value="1"/>
</dbReference>
<reference evidence="5" key="1">
    <citation type="journal article" date="2019" name="Int. J. Syst. Evol. Microbiol.">
        <title>The Global Catalogue of Microorganisms (GCM) 10K type strain sequencing project: providing services to taxonomists for standard genome sequencing and annotation.</title>
        <authorList>
            <consortium name="The Broad Institute Genomics Platform"/>
            <consortium name="The Broad Institute Genome Sequencing Center for Infectious Disease"/>
            <person name="Wu L."/>
            <person name="Ma J."/>
        </authorList>
    </citation>
    <scope>NUCLEOTIDE SEQUENCE [LARGE SCALE GENOMIC DNA]</scope>
    <source>
        <strain evidence="5">JCM 30331</strain>
    </source>
</reference>
<evidence type="ECO:0000259" key="3">
    <source>
        <dbReference type="PROSITE" id="PS51186"/>
    </source>
</evidence>
<accession>A0ABQ2ET30</accession>
<sequence>MTVTVRSAQDGDWDAAARAYTDALPHDPVSGSELRKRDEEQRDWGYRSGTLVACNPEDEVIGTASYFQDPGAYHPRRFTLELAVAPQAQGQGAGTALWEALDTCLREADAESVRVLAREDHSVAPVFLARRSFVGDKRYFTSALDVTTFDEAPYRMLESRLAQQGVRVRSLSDLRAAGIPDLPTRLHALMSDVRSDVPRAEPATPLSFQVFEEAVLGDPGLLPDAYLVAEHGEALIGQTALFRSEASTDLLTGLTGVTRDWRGRGVATALKIAAIRAARIMGATLIRTDNASDNAPMLAINDRLGFVRDPASVSYMLRY</sequence>
<dbReference type="PANTHER" id="PTHR43877">
    <property type="entry name" value="AMINOALKYLPHOSPHONATE N-ACETYLTRANSFERASE-RELATED-RELATED"/>
    <property type="match status" value="1"/>
</dbReference>
<dbReference type="InterPro" id="IPR050832">
    <property type="entry name" value="Bact_Acetyltransf"/>
</dbReference>
<protein>
    <submittedName>
        <fullName evidence="4">GCN5 family acetyltransferase</fullName>
    </submittedName>
</protein>